<evidence type="ECO:0000313" key="2">
    <source>
        <dbReference type="Proteomes" id="UP000719412"/>
    </source>
</evidence>
<dbReference type="Proteomes" id="UP000719412">
    <property type="component" value="Unassembled WGS sequence"/>
</dbReference>
<sequence>MEKTFLREENVCRAYGLTKNPQNVAEQRKLMRDIVKDGVSIVVIDKSNNKVVGASLNKIHVRPAPGEKTYHGKFADMSKETISRSNAEFDDYTVSTFFELCQVDCLLELTMVGLLPEYRKDANGRLIYQTVIDLGRGLATGVKTKQPVDGQELGLGQGEAFWF</sequence>
<reference evidence="1" key="2">
    <citation type="submission" date="2021-08" db="EMBL/GenBank/DDBJ databases">
        <authorList>
            <person name="Eriksson T."/>
        </authorList>
    </citation>
    <scope>NUCLEOTIDE SEQUENCE</scope>
    <source>
        <strain evidence="1">Stoneville</strain>
        <tissue evidence="1">Whole head</tissue>
    </source>
</reference>
<evidence type="ECO:0000313" key="1">
    <source>
        <dbReference type="EMBL" id="KAH0807252.1"/>
    </source>
</evidence>
<comment type="caution">
    <text evidence="1">The sequence shown here is derived from an EMBL/GenBank/DDBJ whole genome shotgun (WGS) entry which is preliminary data.</text>
</comment>
<name>A0A8J6H3I9_TENMO</name>
<dbReference type="Gene3D" id="3.40.630.30">
    <property type="match status" value="1"/>
</dbReference>
<accession>A0A8J6H3I9</accession>
<gene>
    <name evidence="1" type="ORF">GEV33_015539</name>
</gene>
<organism evidence="1 2">
    <name type="scientific">Tenebrio molitor</name>
    <name type="common">Yellow mealworm beetle</name>
    <dbReference type="NCBI Taxonomy" id="7067"/>
    <lineage>
        <taxon>Eukaryota</taxon>
        <taxon>Metazoa</taxon>
        <taxon>Ecdysozoa</taxon>
        <taxon>Arthropoda</taxon>
        <taxon>Hexapoda</taxon>
        <taxon>Insecta</taxon>
        <taxon>Pterygota</taxon>
        <taxon>Neoptera</taxon>
        <taxon>Endopterygota</taxon>
        <taxon>Coleoptera</taxon>
        <taxon>Polyphaga</taxon>
        <taxon>Cucujiformia</taxon>
        <taxon>Tenebrionidae</taxon>
        <taxon>Tenebrio</taxon>
    </lineage>
</organism>
<reference evidence="1" key="1">
    <citation type="journal article" date="2020" name="J Insects Food Feed">
        <title>The yellow mealworm (Tenebrio molitor) genome: a resource for the emerging insects as food and feed industry.</title>
        <authorList>
            <person name="Eriksson T."/>
            <person name="Andere A."/>
            <person name="Kelstrup H."/>
            <person name="Emery V."/>
            <person name="Picard C."/>
        </authorList>
    </citation>
    <scope>NUCLEOTIDE SEQUENCE</scope>
    <source>
        <strain evidence="1">Stoneville</strain>
        <tissue evidence="1">Whole head</tissue>
    </source>
</reference>
<dbReference type="AlphaFoldDB" id="A0A8J6H3I9"/>
<dbReference type="EMBL" id="JABDTM020030943">
    <property type="protein sequence ID" value="KAH0807252.1"/>
    <property type="molecule type" value="Genomic_DNA"/>
</dbReference>
<proteinExistence type="predicted"/>
<protein>
    <submittedName>
        <fullName evidence="1">Uncharacterized protein</fullName>
    </submittedName>
</protein>
<keyword evidence="2" id="KW-1185">Reference proteome</keyword>